<feature type="non-terminal residue" evidence="4">
    <location>
        <position position="160"/>
    </location>
</feature>
<dbReference type="Proteomes" id="UP000519225">
    <property type="component" value="Unassembled WGS sequence"/>
</dbReference>
<comment type="caution">
    <text evidence="4">The sequence shown here is derived from an EMBL/GenBank/DDBJ whole genome shotgun (WGS) entry which is preliminary data.</text>
</comment>
<dbReference type="Pfam" id="PF00094">
    <property type="entry name" value="VWD"/>
    <property type="match status" value="1"/>
</dbReference>
<keyword evidence="1" id="KW-1015">Disulfide bond</keyword>
<dbReference type="SMART" id="SM00216">
    <property type="entry name" value="VWD"/>
    <property type="match status" value="1"/>
</dbReference>
<evidence type="ECO:0000259" key="3">
    <source>
        <dbReference type="PROSITE" id="PS51233"/>
    </source>
</evidence>
<feature type="non-terminal residue" evidence="4">
    <location>
        <position position="1"/>
    </location>
</feature>
<sequence length="160" mass="17534">KCEMVDGQPTCLQDGFSTCWAAGELHYRTFDGKTFDFMGTCAYTLTKTCDSDPTLPPFSVEAQNKPGGNPKVSYVDAVTLRVYDVTVAAVRSEKGIVRVNNHRSRLPVSLAGGKLRLQQKGKSVLMKTDFKLQVLYNWDDHLVVKLPTALSGKVCGLCGN</sequence>
<evidence type="ECO:0000256" key="2">
    <source>
        <dbReference type="ARBA" id="ARBA00023180"/>
    </source>
</evidence>
<evidence type="ECO:0000313" key="4">
    <source>
        <dbReference type="EMBL" id="NXT49958.1"/>
    </source>
</evidence>
<evidence type="ECO:0000313" key="5">
    <source>
        <dbReference type="Proteomes" id="UP000519225"/>
    </source>
</evidence>
<dbReference type="AlphaFoldDB" id="A0A7L3D1P1"/>
<proteinExistence type="predicted"/>
<dbReference type="PANTHER" id="PTHR11339">
    <property type="entry name" value="EXTRACELLULAR MATRIX GLYCOPROTEIN RELATED"/>
    <property type="match status" value="1"/>
</dbReference>
<name>A0A7L3D1P1_PLUSO</name>
<dbReference type="EMBL" id="VZTS01010197">
    <property type="protein sequence ID" value="NXT49958.1"/>
    <property type="molecule type" value="Genomic_DNA"/>
</dbReference>
<dbReference type="InterPro" id="IPR001846">
    <property type="entry name" value="VWF_type-D"/>
</dbReference>
<dbReference type="GO" id="GO:0005615">
    <property type="term" value="C:extracellular space"/>
    <property type="evidence" value="ECO:0007669"/>
    <property type="project" value="TreeGrafter"/>
</dbReference>
<dbReference type="GO" id="GO:0031012">
    <property type="term" value="C:extracellular matrix"/>
    <property type="evidence" value="ECO:0007669"/>
    <property type="project" value="TreeGrafter"/>
</dbReference>
<evidence type="ECO:0000256" key="1">
    <source>
        <dbReference type="ARBA" id="ARBA00023157"/>
    </source>
</evidence>
<keyword evidence="5" id="KW-1185">Reference proteome</keyword>
<keyword evidence="2" id="KW-0325">Glycoprotein</keyword>
<reference evidence="4 5" key="1">
    <citation type="submission" date="2019-09" db="EMBL/GenBank/DDBJ databases">
        <title>Bird 10,000 Genomes (B10K) Project - Family phase.</title>
        <authorList>
            <person name="Zhang G."/>
        </authorList>
    </citation>
    <scope>NUCLEOTIDE SEQUENCE [LARGE SCALE GENOMIC DNA]</scope>
    <source>
        <strain evidence="4">B10K-DU-012-14</strain>
        <tissue evidence="4">Blood</tissue>
    </source>
</reference>
<dbReference type="PROSITE" id="PS51233">
    <property type="entry name" value="VWFD"/>
    <property type="match status" value="1"/>
</dbReference>
<protein>
    <submittedName>
        <fullName evidence="4">FCGBP protein</fullName>
    </submittedName>
</protein>
<organism evidence="4 5">
    <name type="scientific">Pluvianellus socialis</name>
    <name type="common">Magellanic plover</name>
    <dbReference type="NCBI Taxonomy" id="227228"/>
    <lineage>
        <taxon>Eukaryota</taxon>
        <taxon>Metazoa</taxon>
        <taxon>Chordata</taxon>
        <taxon>Craniata</taxon>
        <taxon>Vertebrata</taxon>
        <taxon>Euteleostomi</taxon>
        <taxon>Archelosauria</taxon>
        <taxon>Archosauria</taxon>
        <taxon>Dinosauria</taxon>
        <taxon>Saurischia</taxon>
        <taxon>Theropoda</taxon>
        <taxon>Coelurosauria</taxon>
        <taxon>Aves</taxon>
        <taxon>Neognathae</taxon>
        <taxon>Neoaves</taxon>
        <taxon>Charadriiformes</taxon>
        <taxon>Charadriidae</taxon>
        <taxon>Pluvianellus</taxon>
    </lineage>
</organism>
<dbReference type="InterPro" id="IPR050780">
    <property type="entry name" value="Mucin_vWF_Thrombospondin_sf"/>
</dbReference>
<dbReference type="PANTHER" id="PTHR11339:SF373">
    <property type="entry name" value="VWFD DOMAIN-CONTAINING PROTEIN"/>
    <property type="match status" value="1"/>
</dbReference>
<feature type="domain" description="VWFD" evidence="3">
    <location>
        <begin position="17"/>
        <end position="160"/>
    </location>
</feature>
<gene>
    <name evidence="4" type="primary">Fcgbp_2</name>
    <name evidence="4" type="ORF">PLUSOC_R13888</name>
</gene>
<accession>A0A7L3D1P1</accession>